<accession>W0E6I9</accession>
<dbReference type="KEGG" id="dmt:DESME_04290"/>
<dbReference type="Proteomes" id="UP000010847">
    <property type="component" value="Chromosome"/>
</dbReference>
<proteinExistence type="predicted"/>
<dbReference type="PROSITE" id="PS51257">
    <property type="entry name" value="PROKAR_LIPOPROTEIN"/>
    <property type="match status" value="1"/>
</dbReference>
<evidence type="ECO:0000313" key="3">
    <source>
        <dbReference type="Proteomes" id="UP000010847"/>
    </source>
</evidence>
<sequence length="496" mass="56298">MAKKILIIGAGIGGLSAGCYGQMNGYDTEIYEMHDIPGGLCTSWSRKGYTIDGSIYYLLGSNASNPIYDYWTEVGAFQDKELIQHDEFYRVEGEDGRTCILYSDLHRLEEHLLSLSPLDKDLIQEMIRVALLFTTIPNPTEKPYDLYSWLDWLKMFYKLHPYFKDFQKYAQITLGDFADQFRDPLIRETLKCFPPTYQGMSLFFCTLASYHNQDAGYPLGGSREFSKSIAKHYTDLGGKLHYKAKVDRVLVKNNQAVGIRLSDGTEVCGDYILPAINSYSTMFDLLGGRYVNQKLKGYYETLPTLTNVQVALGVDYDLSQEPHFLGVKLPEPVTLGGMTIQYVFLKHYGYDTSLSPSGKSLVLSFFEASYDYWKNLADNPEAYAAEKKKFSDLVIQALNQKYPVCKGNIEMVDVATPLTYVRYTDTWKGAYMSWIEMTKTGFLRVSRTLPGLENLYMLSQWTNPPGGLPSALVSGRWAIQILCKKDKKAFTTTKTK</sequence>
<protein>
    <submittedName>
        <fullName evidence="2">Amine oxidase</fullName>
    </submittedName>
</protein>
<dbReference type="GO" id="GO:0016116">
    <property type="term" value="P:carotenoid metabolic process"/>
    <property type="evidence" value="ECO:0007669"/>
    <property type="project" value="InterPro"/>
</dbReference>
<dbReference type="PANTHER" id="PTHR46313:SF3">
    <property type="entry name" value="PROLYCOPENE ISOMERASE, CHLOROPLASTIC"/>
    <property type="match status" value="1"/>
</dbReference>
<dbReference type="RefSeq" id="WP_006715127.1">
    <property type="nucleotide sequence ID" value="NZ_CP007032.1"/>
</dbReference>
<keyword evidence="3" id="KW-1185">Reference proteome</keyword>
<dbReference type="SUPFAM" id="SSF51905">
    <property type="entry name" value="FAD/NAD(P)-binding domain"/>
    <property type="match status" value="1"/>
</dbReference>
<dbReference type="Pfam" id="PF01593">
    <property type="entry name" value="Amino_oxidase"/>
    <property type="match status" value="1"/>
</dbReference>
<dbReference type="EMBL" id="CP007032">
    <property type="protein sequence ID" value="AHF06372.1"/>
    <property type="molecule type" value="Genomic_DNA"/>
</dbReference>
<evidence type="ECO:0000313" key="2">
    <source>
        <dbReference type="EMBL" id="AHF06372.1"/>
    </source>
</evidence>
<dbReference type="eggNOG" id="COG1233">
    <property type="taxonomic scope" value="Bacteria"/>
</dbReference>
<dbReference type="InterPro" id="IPR002937">
    <property type="entry name" value="Amino_oxidase"/>
</dbReference>
<gene>
    <name evidence="2" type="ORF">DESME_04290</name>
</gene>
<dbReference type="HOGENOM" id="CLU_019722_3_0_9"/>
<dbReference type="InterPro" id="IPR045892">
    <property type="entry name" value="CrtISO-like"/>
</dbReference>
<feature type="domain" description="Amine oxidase" evidence="1">
    <location>
        <begin position="12"/>
        <end position="476"/>
    </location>
</feature>
<dbReference type="InterPro" id="IPR036188">
    <property type="entry name" value="FAD/NAD-bd_sf"/>
</dbReference>
<reference evidence="2 3" key="1">
    <citation type="submission" date="2013-12" db="EMBL/GenBank/DDBJ databases">
        <authorList>
            <consortium name="DOE Joint Genome Institute"/>
            <person name="Smidt H."/>
            <person name="Huntemann M."/>
            <person name="Han J."/>
            <person name="Chen A."/>
            <person name="Kyrpides N."/>
            <person name="Mavromatis K."/>
            <person name="Markowitz V."/>
            <person name="Palaniappan K."/>
            <person name="Ivanova N."/>
            <person name="Schaumberg A."/>
            <person name="Pati A."/>
            <person name="Liolios K."/>
            <person name="Nordberg H.P."/>
            <person name="Cantor M.N."/>
            <person name="Hua S.X."/>
            <person name="Woyke T."/>
        </authorList>
    </citation>
    <scope>NUCLEOTIDE SEQUENCE [LARGE SCALE GENOMIC DNA]</scope>
    <source>
        <strain evidence="3">DSM 15288</strain>
    </source>
</reference>
<dbReference type="GO" id="GO:0016491">
    <property type="term" value="F:oxidoreductase activity"/>
    <property type="evidence" value="ECO:0007669"/>
    <property type="project" value="InterPro"/>
</dbReference>
<name>W0E6I9_9FIRM</name>
<dbReference type="PANTHER" id="PTHR46313">
    <property type="match status" value="1"/>
</dbReference>
<dbReference type="STRING" id="871968.DESME_04290"/>
<organism evidence="2 3">
    <name type="scientific">Desulfitobacterium metallireducens DSM 15288</name>
    <dbReference type="NCBI Taxonomy" id="871968"/>
    <lineage>
        <taxon>Bacteria</taxon>
        <taxon>Bacillati</taxon>
        <taxon>Bacillota</taxon>
        <taxon>Clostridia</taxon>
        <taxon>Eubacteriales</taxon>
        <taxon>Desulfitobacteriaceae</taxon>
        <taxon>Desulfitobacterium</taxon>
    </lineage>
</organism>
<dbReference type="Gene3D" id="3.50.50.60">
    <property type="entry name" value="FAD/NAD(P)-binding domain"/>
    <property type="match status" value="2"/>
</dbReference>
<evidence type="ECO:0000259" key="1">
    <source>
        <dbReference type="Pfam" id="PF01593"/>
    </source>
</evidence>
<dbReference type="AlphaFoldDB" id="W0E6I9"/>